<keyword evidence="3" id="KW-1185">Reference proteome</keyword>
<proteinExistence type="predicted"/>
<keyword evidence="1" id="KW-1133">Transmembrane helix</keyword>
<evidence type="ECO:0000256" key="1">
    <source>
        <dbReference type="SAM" id="Phobius"/>
    </source>
</evidence>
<gene>
    <name evidence="2" type="ORF">AWH69_12990</name>
</gene>
<name>A0A176Q981_9MICO</name>
<comment type="caution">
    <text evidence="2">The sequence shown here is derived from an EMBL/GenBank/DDBJ whole genome shotgun (WGS) entry which is preliminary data.</text>
</comment>
<dbReference type="EMBL" id="LQZG01000004">
    <property type="protein sequence ID" value="OAB86267.1"/>
    <property type="molecule type" value="Genomic_DNA"/>
</dbReference>
<dbReference type="AlphaFoldDB" id="A0A176Q981"/>
<dbReference type="Proteomes" id="UP000076976">
    <property type="component" value="Unassembled WGS sequence"/>
</dbReference>
<dbReference type="RefSeq" id="WP_068276704.1">
    <property type="nucleotide sequence ID" value="NZ_CAJGVE010000002.1"/>
</dbReference>
<protein>
    <submittedName>
        <fullName evidence="2">Uncharacterized protein</fullName>
    </submittedName>
</protein>
<feature type="transmembrane region" description="Helical" evidence="1">
    <location>
        <begin position="7"/>
        <end position="25"/>
    </location>
</feature>
<reference evidence="2 3" key="1">
    <citation type="submission" date="2016-01" db="EMBL/GenBank/DDBJ databases">
        <title>Janibacter melonis strain CD11_4 genome sequencing and assembly.</title>
        <authorList>
            <person name="Nair G.R."/>
            <person name="Kaur G."/>
            <person name="Chander A.M."/>
            <person name="Mayilraj S."/>
        </authorList>
    </citation>
    <scope>NUCLEOTIDE SEQUENCE [LARGE SCALE GENOMIC DNA]</scope>
    <source>
        <strain evidence="2 3">CD11-4</strain>
    </source>
</reference>
<sequence>MPTYRKWSVAMFAIIAVYWTARLTLEGSAADIAMIVIAPLMLLVGAITLFSWFRWTQRER</sequence>
<evidence type="ECO:0000313" key="2">
    <source>
        <dbReference type="EMBL" id="OAB86267.1"/>
    </source>
</evidence>
<accession>A0A176Q981</accession>
<keyword evidence="1" id="KW-0812">Transmembrane</keyword>
<keyword evidence="1" id="KW-0472">Membrane</keyword>
<organism evidence="2 3">
    <name type="scientific">Janibacter melonis</name>
    <dbReference type="NCBI Taxonomy" id="262209"/>
    <lineage>
        <taxon>Bacteria</taxon>
        <taxon>Bacillati</taxon>
        <taxon>Actinomycetota</taxon>
        <taxon>Actinomycetes</taxon>
        <taxon>Micrococcales</taxon>
        <taxon>Intrasporangiaceae</taxon>
        <taxon>Janibacter</taxon>
    </lineage>
</organism>
<feature type="transmembrane region" description="Helical" evidence="1">
    <location>
        <begin position="31"/>
        <end position="53"/>
    </location>
</feature>
<evidence type="ECO:0000313" key="3">
    <source>
        <dbReference type="Proteomes" id="UP000076976"/>
    </source>
</evidence>